<dbReference type="PANTHER" id="PTHR18968">
    <property type="entry name" value="THIAMINE PYROPHOSPHATE ENZYMES"/>
    <property type="match status" value="1"/>
</dbReference>
<dbReference type="GO" id="GO:0003984">
    <property type="term" value="F:acetolactate synthase activity"/>
    <property type="evidence" value="ECO:0007669"/>
    <property type="project" value="TreeGrafter"/>
</dbReference>
<dbReference type="Gene3D" id="3.40.50.1220">
    <property type="entry name" value="TPP-binding domain"/>
    <property type="match status" value="1"/>
</dbReference>
<evidence type="ECO:0000256" key="1">
    <source>
        <dbReference type="ARBA" id="ARBA00007812"/>
    </source>
</evidence>
<dbReference type="Proteomes" id="UP000178577">
    <property type="component" value="Unassembled WGS sequence"/>
</dbReference>
<comment type="caution">
    <text evidence="7">The sequence shown here is derived from an EMBL/GenBank/DDBJ whole genome shotgun (WGS) entry which is preliminary data.</text>
</comment>
<dbReference type="InterPro" id="IPR011766">
    <property type="entry name" value="TPP_enzyme_TPP-bd"/>
</dbReference>
<name>A0A1F5G954_9BACT</name>
<evidence type="ECO:0000259" key="5">
    <source>
        <dbReference type="Pfam" id="PF02775"/>
    </source>
</evidence>
<dbReference type="FunFam" id="3.40.50.970:FF:000007">
    <property type="entry name" value="Acetolactate synthase"/>
    <property type="match status" value="1"/>
</dbReference>
<dbReference type="EMBL" id="MFAY01000041">
    <property type="protein sequence ID" value="OGD88354.1"/>
    <property type="molecule type" value="Genomic_DNA"/>
</dbReference>
<dbReference type="InterPro" id="IPR012000">
    <property type="entry name" value="Thiamin_PyroP_enz_cen_dom"/>
</dbReference>
<dbReference type="GO" id="GO:0030976">
    <property type="term" value="F:thiamine pyrophosphate binding"/>
    <property type="evidence" value="ECO:0007669"/>
    <property type="project" value="InterPro"/>
</dbReference>
<dbReference type="Gene3D" id="3.40.50.970">
    <property type="match status" value="2"/>
</dbReference>
<evidence type="ECO:0000256" key="3">
    <source>
        <dbReference type="RuleBase" id="RU362132"/>
    </source>
</evidence>
<evidence type="ECO:0000259" key="6">
    <source>
        <dbReference type="Pfam" id="PF02776"/>
    </source>
</evidence>
<dbReference type="CDD" id="cd00568">
    <property type="entry name" value="TPP_enzymes"/>
    <property type="match status" value="1"/>
</dbReference>
<dbReference type="PANTHER" id="PTHR18968:SF142">
    <property type="entry name" value="ACETOLACTATE SYNTHASE"/>
    <property type="match status" value="1"/>
</dbReference>
<sequence>MTEKLKKSNNLIKLSDYLVSYLVDLGIRDVFMITGGNAMHLNESFGSNSKIRYFCNHHEQASAMAAESYTRLSGKLSVCVVTAGPGGTNTLTGLIGSWLDSIPTLFISGQPKLETTIGKSKVRQIGIQELPIVSMVKPVTKYAVTVTKPQEIRCHLEKAVYLAMSGRPGPVWIDIPLDIQAARVNPALLKPFNPREVKFDLDSQGKVKKKVAQTVKLIFASKRPLILAGNGVRLAGAVDDFGRLIQKLNIPVVTGITAHDLIPSDHRLFLGRPGIFGERVGNFVVQNCDLLISIGSRLSIWVVSFSYKTFAREAKHVMIDIDKAELVKKTVHADLPICADAKVFIKELSRQIKNKGLPSWDLWHDYCKRIRKKYLPVLPEQKKQKKYVNSYYFIDILSDVMKDDEVIVVGDGTAFTCTYQCIRLKKNQRLIGNVGCASMGYDLPAAIGACIANSKKRVICLAGDGSIQLNIQELQTIVHHRLPIKIFVLNNDGYLAIRITQENFFKGHYVGANPKSGISFPDMQKIAYAYGIPSIKIENHKNLKRQLKYVLSKPGPFICEIMMGPKQPLIPKVTSYVRSDGKVISKPMEDMYPFLPREEFLKNMIIKPIDEE</sequence>
<dbReference type="GO" id="GO:0005948">
    <property type="term" value="C:acetolactate synthase complex"/>
    <property type="evidence" value="ECO:0007669"/>
    <property type="project" value="TreeGrafter"/>
</dbReference>
<organism evidence="7 8">
    <name type="scientific">Candidatus Curtissbacteria bacterium RIFCSPHIGHO2_01_FULL_40_12</name>
    <dbReference type="NCBI Taxonomy" id="1797710"/>
    <lineage>
        <taxon>Bacteria</taxon>
        <taxon>Candidatus Curtissiibacteriota</taxon>
    </lineage>
</organism>
<dbReference type="InterPro" id="IPR012001">
    <property type="entry name" value="Thiamin_PyroP_enz_TPP-bd_dom"/>
</dbReference>
<accession>A0A1F5G954</accession>
<feature type="domain" description="Thiamine pyrophosphate enzyme central" evidence="4">
    <location>
        <begin position="212"/>
        <end position="348"/>
    </location>
</feature>
<dbReference type="Pfam" id="PF02775">
    <property type="entry name" value="TPP_enzyme_C"/>
    <property type="match status" value="1"/>
</dbReference>
<dbReference type="Pfam" id="PF00205">
    <property type="entry name" value="TPP_enzyme_M"/>
    <property type="match status" value="1"/>
</dbReference>
<dbReference type="CDD" id="cd07035">
    <property type="entry name" value="TPP_PYR_POX_like"/>
    <property type="match status" value="1"/>
</dbReference>
<dbReference type="SUPFAM" id="SSF52518">
    <property type="entry name" value="Thiamin diphosphate-binding fold (THDP-binding)"/>
    <property type="match status" value="2"/>
</dbReference>
<evidence type="ECO:0000313" key="8">
    <source>
        <dbReference type="Proteomes" id="UP000178577"/>
    </source>
</evidence>
<comment type="similarity">
    <text evidence="1 3">Belongs to the TPP enzyme family.</text>
</comment>
<dbReference type="InterPro" id="IPR045229">
    <property type="entry name" value="TPP_enz"/>
</dbReference>
<dbReference type="GO" id="GO:0050660">
    <property type="term" value="F:flavin adenine dinucleotide binding"/>
    <property type="evidence" value="ECO:0007669"/>
    <property type="project" value="TreeGrafter"/>
</dbReference>
<dbReference type="InterPro" id="IPR029061">
    <property type="entry name" value="THDP-binding"/>
</dbReference>
<dbReference type="GO" id="GO:0009099">
    <property type="term" value="P:L-valine biosynthetic process"/>
    <property type="evidence" value="ECO:0007669"/>
    <property type="project" value="TreeGrafter"/>
</dbReference>
<evidence type="ECO:0000259" key="4">
    <source>
        <dbReference type="Pfam" id="PF00205"/>
    </source>
</evidence>
<evidence type="ECO:0000256" key="2">
    <source>
        <dbReference type="ARBA" id="ARBA00023052"/>
    </source>
</evidence>
<gene>
    <name evidence="7" type="ORF">A2693_02780</name>
</gene>
<dbReference type="AlphaFoldDB" id="A0A1F5G954"/>
<protein>
    <submittedName>
        <fullName evidence="7">Acetolactate synthase</fullName>
    </submittedName>
</protein>
<proteinExistence type="inferred from homology"/>
<feature type="domain" description="Thiamine pyrophosphate enzyme N-terminal TPP-binding" evidence="6">
    <location>
        <begin position="13"/>
        <end position="115"/>
    </location>
</feature>
<keyword evidence="2 3" id="KW-0786">Thiamine pyrophosphate</keyword>
<dbReference type="Pfam" id="PF02776">
    <property type="entry name" value="TPP_enzyme_N"/>
    <property type="match status" value="1"/>
</dbReference>
<evidence type="ECO:0000313" key="7">
    <source>
        <dbReference type="EMBL" id="OGD88354.1"/>
    </source>
</evidence>
<dbReference type="InterPro" id="IPR029035">
    <property type="entry name" value="DHS-like_NAD/FAD-binding_dom"/>
</dbReference>
<dbReference type="SUPFAM" id="SSF52467">
    <property type="entry name" value="DHS-like NAD/FAD-binding domain"/>
    <property type="match status" value="1"/>
</dbReference>
<dbReference type="GO" id="GO:0009097">
    <property type="term" value="P:isoleucine biosynthetic process"/>
    <property type="evidence" value="ECO:0007669"/>
    <property type="project" value="TreeGrafter"/>
</dbReference>
<feature type="domain" description="Thiamine pyrophosphate enzyme TPP-binding" evidence="5">
    <location>
        <begin position="417"/>
        <end position="561"/>
    </location>
</feature>
<reference evidence="7 8" key="1">
    <citation type="journal article" date="2016" name="Nat. Commun.">
        <title>Thousands of microbial genomes shed light on interconnected biogeochemical processes in an aquifer system.</title>
        <authorList>
            <person name="Anantharaman K."/>
            <person name="Brown C.T."/>
            <person name="Hug L.A."/>
            <person name="Sharon I."/>
            <person name="Castelle C.J."/>
            <person name="Probst A.J."/>
            <person name="Thomas B.C."/>
            <person name="Singh A."/>
            <person name="Wilkins M.J."/>
            <person name="Karaoz U."/>
            <person name="Brodie E.L."/>
            <person name="Williams K.H."/>
            <person name="Hubbard S.S."/>
            <person name="Banfield J.F."/>
        </authorList>
    </citation>
    <scope>NUCLEOTIDE SEQUENCE [LARGE SCALE GENOMIC DNA]</scope>
</reference>
<dbReference type="GO" id="GO:0000287">
    <property type="term" value="F:magnesium ion binding"/>
    <property type="evidence" value="ECO:0007669"/>
    <property type="project" value="InterPro"/>
</dbReference>